<organism evidence="1 2">
    <name type="scientific">Halopolyspora algeriensis</name>
    <dbReference type="NCBI Taxonomy" id="1500506"/>
    <lineage>
        <taxon>Bacteria</taxon>
        <taxon>Bacillati</taxon>
        <taxon>Actinomycetota</taxon>
        <taxon>Actinomycetes</taxon>
        <taxon>Actinomycetes incertae sedis</taxon>
        <taxon>Halopolyspora</taxon>
    </lineage>
</organism>
<dbReference type="Proteomes" id="UP000253495">
    <property type="component" value="Unassembled WGS sequence"/>
</dbReference>
<dbReference type="AlphaFoldDB" id="A0A368W0K9"/>
<accession>A0A368W0K9</accession>
<reference evidence="1 2" key="1">
    <citation type="submission" date="2018-07" db="EMBL/GenBank/DDBJ databases">
        <title>Genomic Encyclopedia of Type Strains, Phase III (KMG-III): the genomes of soil and plant-associated and newly described type strains.</title>
        <authorList>
            <person name="Whitman W."/>
        </authorList>
    </citation>
    <scope>NUCLEOTIDE SEQUENCE [LARGE SCALE GENOMIC DNA]</scope>
    <source>
        <strain evidence="1 2">CECT 8575</strain>
    </source>
</reference>
<sequence length="138" mass="16226">MDQQGERSSIAPCTDDIVAKLTLGFWISLLSRGRAYDRRFWVPVLHKAFPHYSGPRRPLHSELEDIRKLRNRIMHYEPIFEYDLHSYRAGIYRQLGHLSPVIADRVRPLDRIPEALVRYGEVWNGDERPDGNESDDLR</sequence>
<evidence type="ECO:0000313" key="1">
    <source>
        <dbReference type="EMBL" id="RCW47209.1"/>
    </source>
</evidence>
<evidence type="ECO:0000313" key="2">
    <source>
        <dbReference type="Proteomes" id="UP000253495"/>
    </source>
</evidence>
<protein>
    <recommendedName>
        <fullName evidence="3">Abi-like protein</fullName>
    </recommendedName>
</protein>
<comment type="caution">
    <text evidence="1">The sequence shown here is derived from an EMBL/GenBank/DDBJ whole genome shotgun (WGS) entry which is preliminary data.</text>
</comment>
<gene>
    <name evidence="1" type="ORF">DFQ14_101555</name>
</gene>
<name>A0A368W0K9_9ACTN</name>
<dbReference type="RefSeq" id="WP_114451371.1">
    <property type="nucleotide sequence ID" value="NZ_QPJC01000001.1"/>
</dbReference>
<keyword evidence="2" id="KW-1185">Reference proteome</keyword>
<evidence type="ECO:0008006" key="3">
    <source>
        <dbReference type="Google" id="ProtNLM"/>
    </source>
</evidence>
<dbReference type="EMBL" id="QPJC01000001">
    <property type="protein sequence ID" value="RCW47209.1"/>
    <property type="molecule type" value="Genomic_DNA"/>
</dbReference>
<dbReference type="OrthoDB" id="3418622at2"/>
<proteinExistence type="predicted"/>